<accession>A0A5J4SV41</accession>
<protein>
    <recommendedName>
        <fullName evidence="3">TonB-dependent receptor SusC</fullName>
    </recommendedName>
</protein>
<organism evidence="2">
    <name type="scientific">termite gut metagenome</name>
    <dbReference type="NCBI Taxonomy" id="433724"/>
    <lineage>
        <taxon>unclassified sequences</taxon>
        <taxon>metagenomes</taxon>
        <taxon>organismal metagenomes</taxon>
    </lineage>
</organism>
<sequence length="420" mass="48763">MRTNYSKVTGFLLILFMLVYITTPTQAQQEERYIIINGIVKDQKTKKKLEYVNISISGTNIGTVTNADGAFSIKVNDNLYGRTLEFSHVGYYNQKFPIGNKDVKEITIQLTPHINLLQEIIVQSINVRKLVEQAVDKVANNYSPYPSLLTGFYRETIKKRNNYINISEAIINIYKTAYSEDINQDRIQVYKGRQLLSPKRGDTLIVKLQGGPNLSVYLDAVKNRNLMLDPASLSDYKFKMEKSTMINERPHYVVSFEPQIILPYPLMYGKLYIDEESLAFSRAELNLSMDDRDKVTRVILKKKPFNLRFKPEEISYLVTYKQQNGRTYLSYIRSEVVFSCDWKRKLFSTNYSIVSEMVVTDRKEQNVVPIPDKLVFNDKYSLSDKVSNFYDENFWEDYNIIAPTESLEAAVNKLKKTKKN</sequence>
<dbReference type="Gene3D" id="2.60.40.1120">
    <property type="entry name" value="Carboxypeptidase-like, regulatory domain"/>
    <property type="match status" value="1"/>
</dbReference>
<evidence type="ECO:0000313" key="2">
    <source>
        <dbReference type="EMBL" id="KAA6349065.1"/>
    </source>
</evidence>
<dbReference type="InterPro" id="IPR008969">
    <property type="entry name" value="CarboxyPept-like_regulatory"/>
</dbReference>
<evidence type="ECO:0000313" key="1">
    <source>
        <dbReference type="EMBL" id="KAA6349026.1"/>
    </source>
</evidence>
<evidence type="ECO:0008006" key="3">
    <source>
        <dbReference type="Google" id="ProtNLM"/>
    </source>
</evidence>
<gene>
    <name evidence="1" type="ORF">EZS27_003508</name>
    <name evidence="2" type="ORF">EZS27_003547</name>
</gene>
<comment type="caution">
    <text evidence="2">The sequence shown here is derived from an EMBL/GenBank/DDBJ whole genome shotgun (WGS) entry which is preliminary data.</text>
</comment>
<dbReference type="EMBL" id="SNRY01000055">
    <property type="protein sequence ID" value="KAA6349065.1"/>
    <property type="molecule type" value="Genomic_DNA"/>
</dbReference>
<dbReference type="Pfam" id="PF13715">
    <property type="entry name" value="CarbopepD_reg_2"/>
    <property type="match status" value="1"/>
</dbReference>
<proteinExistence type="predicted"/>
<name>A0A5J4SV41_9ZZZZ</name>
<dbReference type="AlphaFoldDB" id="A0A5J4SV41"/>
<dbReference type="EMBL" id="SNRY01000055">
    <property type="protein sequence ID" value="KAA6349026.1"/>
    <property type="molecule type" value="Genomic_DNA"/>
</dbReference>
<reference evidence="2" key="1">
    <citation type="submission" date="2019-03" db="EMBL/GenBank/DDBJ databases">
        <title>Single cell metagenomics reveals metabolic interactions within the superorganism composed of flagellate Streblomastix strix and complex community of Bacteroidetes bacteria on its surface.</title>
        <authorList>
            <person name="Treitli S.C."/>
            <person name="Kolisko M."/>
            <person name="Husnik F."/>
            <person name="Keeling P."/>
            <person name="Hampl V."/>
        </authorList>
    </citation>
    <scope>NUCLEOTIDE SEQUENCE</scope>
    <source>
        <strain evidence="2">STM</strain>
    </source>
</reference>
<dbReference type="SUPFAM" id="SSF49464">
    <property type="entry name" value="Carboxypeptidase regulatory domain-like"/>
    <property type="match status" value="1"/>
</dbReference>